<reference evidence="3 4" key="1">
    <citation type="journal article" date="2012" name="Science">
        <title>The Paleozoic origin of enzymatic lignin decomposition reconstructed from 31 fungal genomes.</title>
        <authorList>
            <person name="Floudas D."/>
            <person name="Binder M."/>
            <person name="Riley R."/>
            <person name="Barry K."/>
            <person name="Blanchette R.A."/>
            <person name="Henrissat B."/>
            <person name="Martinez A.T."/>
            <person name="Otillar R."/>
            <person name="Spatafora J.W."/>
            <person name="Yadav J.S."/>
            <person name="Aerts A."/>
            <person name="Benoit I."/>
            <person name="Boyd A."/>
            <person name="Carlson A."/>
            <person name="Copeland A."/>
            <person name="Coutinho P.M."/>
            <person name="de Vries R.P."/>
            <person name="Ferreira P."/>
            <person name="Findley K."/>
            <person name="Foster B."/>
            <person name="Gaskell J."/>
            <person name="Glotzer D."/>
            <person name="Gorecki P."/>
            <person name="Heitman J."/>
            <person name="Hesse C."/>
            <person name="Hori C."/>
            <person name="Igarashi K."/>
            <person name="Jurgens J.A."/>
            <person name="Kallen N."/>
            <person name="Kersten P."/>
            <person name="Kohler A."/>
            <person name="Kuees U."/>
            <person name="Kumar T.K.A."/>
            <person name="Kuo A."/>
            <person name="LaButti K."/>
            <person name="Larrondo L.F."/>
            <person name="Lindquist E."/>
            <person name="Ling A."/>
            <person name="Lombard V."/>
            <person name="Lucas S."/>
            <person name="Lundell T."/>
            <person name="Martin R."/>
            <person name="McLaughlin D.J."/>
            <person name="Morgenstern I."/>
            <person name="Morin E."/>
            <person name="Murat C."/>
            <person name="Nagy L.G."/>
            <person name="Nolan M."/>
            <person name="Ohm R.A."/>
            <person name="Patyshakuliyeva A."/>
            <person name="Rokas A."/>
            <person name="Ruiz-Duenas F.J."/>
            <person name="Sabat G."/>
            <person name="Salamov A."/>
            <person name="Samejima M."/>
            <person name="Schmutz J."/>
            <person name="Slot J.C."/>
            <person name="St John F."/>
            <person name="Stenlid J."/>
            <person name="Sun H."/>
            <person name="Sun S."/>
            <person name="Syed K."/>
            <person name="Tsang A."/>
            <person name="Wiebenga A."/>
            <person name="Young D."/>
            <person name="Pisabarro A."/>
            <person name="Eastwood D.C."/>
            <person name="Martin F."/>
            <person name="Cullen D."/>
            <person name="Grigoriev I.V."/>
            <person name="Hibbett D.S."/>
        </authorList>
    </citation>
    <scope>NUCLEOTIDE SEQUENCE</scope>
    <source>
        <strain evidence="4">FP-58527</strain>
    </source>
</reference>
<dbReference type="Proteomes" id="UP000015241">
    <property type="component" value="Unassembled WGS sequence"/>
</dbReference>
<sequence length="139" mass="15620">MAHYVFSGHPRGKIYTTIKQELPDLDKAQRLVDDVEVLHQQCEAHEMMLDSLETDLASKDREIAHLTTRLNDLSSQLKLQKVINKETLLEKQEGLGAIAGTGTKTEDTARLSFPPLANHKGKPYEEHQTWKSDPSGAED</sequence>
<accession>S8ESX2</accession>
<evidence type="ECO:0000256" key="2">
    <source>
        <dbReference type="SAM" id="MobiDB-lite"/>
    </source>
</evidence>
<feature type="coiled-coil region" evidence="1">
    <location>
        <begin position="35"/>
        <end position="76"/>
    </location>
</feature>
<organism evidence="3 4">
    <name type="scientific">Fomitopsis schrenkii</name>
    <name type="common">Brown rot fungus</name>
    <dbReference type="NCBI Taxonomy" id="2126942"/>
    <lineage>
        <taxon>Eukaryota</taxon>
        <taxon>Fungi</taxon>
        <taxon>Dikarya</taxon>
        <taxon>Basidiomycota</taxon>
        <taxon>Agaricomycotina</taxon>
        <taxon>Agaricomycetes</taxon>
        <taxon>Polyporales</taxon>
        <taxon>Fomitopsis</taxon>
    </lineage>
</organism>
<evidence type="ECO:0000313" key="4">
    <source>
        <dbReference type="Proteomes" id="UP000015241"/>
    </source>
</evidence>
<dbReference type="HOGENOM" id="CLU_1845148_0_0_1"/>
<evidence type="ECO:0000256" key="1">
    <source>
        <dbReference type="SAM" id="Coils"/>
    </source>
</evidence>
<gene>
    <name evidence="3" type="ORF">FOMPIDRAFT_94132</name>
</gene>
<dbReference type="AlphaFoldDB" id="S8ESX2"/>
<feature type="region of interest" description="Disordered" evidence="2">
    <location>
        <begin position="98"/>
        <end position="139"/>
    </location>
</feature>
<proteinExistence type="predicted"/>
<keyword evidence="4" id="KW-1185">Reference proteome</keyword>
<evidence type="ECO:0000313" key="3">
    <source>
        <dbReference type="EMBL" id="EPS92825.1"/>
    </source>
</evidence>
<name>S8ESX2_FOMSC</name>
<dbReference type="EMBL" id="KE504338">
    <property type="protein sequence ID" value="EPS92825.1"/>
    <property type="molecule type" value="Genomic_DNA"/>
</dbReference>
<dbReference type="InParanoid" id="S8ESX2"/>
<protein>
    <submittedName>
        <fullName evidence="3">Uncharacterized protein</fullName>
    </submittedName>
</protein>
<keyword evidence="1" id="KW-0175">Coiled coil</keyword>